<reference evidence="9" key="1">
    <citation type="submission" date="2021-12" db="EMBL/GenBank/DDBJ databases">
        <title>Prjna785345.</title>
        <authorList>
            <person name="Rujirawat T."/>
            <person name="Krajaejun T."/>
        </authorList>
    </citation>
    <scope>NUCLEOTIDE SEQUENCE</scope>
    <source>
        <strain evidence="9">Pi057C3</strain>
    </source>
</reference>
<evidence type="ECO:0000256" key="4">
    <source>
        <dbReference type="ARBA" id="ARBA00022777"/>
    </source>
</evidence>
<keyword evidence="2" id="KW-0808">Transferase</keyword>
<evidence type="ECO:0000313" key="9">
    <source>
        <dbReference type="EMBL" id="KAJ0403399.1"/>
    </source>
</evidence>
<dbReference type="PANTHER" id="PTHR24353">
    <property type="entry name" value="CYCLIC NUCLEOTIDE-DEPENDENT PROTEIN KINASE"/>
    <property type="match status" value="1"/>
</dbReference>
<evidence type="ECO:0000256" key="6">
    <source>
        <dbReference type="PROSITE-ProRule" id="PRU10141"/>
    </source>
</evidence>
<dbReference type="Proteomes" id="UP001209570">
    <property type="component" value="Unassembled WGS sequence"/>
</dbReference>
<dbReference type="PROSITE" id="PS00107">
    <property type="entry name" value="PROTEIN_KINASE_ATP"/>
    <property type="match status" value="1"/>
</dbReference>
<keyword evidence="10" id="KW-1185">Reference proteome</keyword>
<dbReference type="FunFam" id="1.10.510.10:FF:000571">
    <property type="entry name" value="Maternal embryonic leucine zipper kinase"/>
    <property type="match status" value="1"/>
</dbReference>
<dbReference type="EMBL" id="JAKCXM010000082">
    <property type="protein sequence ID" value="KAJ0403399.1"/>
    <property type="molecule type" value="Genomic_DNA"/>
</dbReference>
<dbReference type="SUPFAM" id="SSF56112">
    <property type="entry name" value="Protein kinase-like (PK-like)"/>
    <property type="match status" value="1"/>
</dbReference>
<dbReference type="GO" id="GO:0004674">
    <property type="term" value="F:protein serine/threonine kinase activity"/>
    <property type="evidence" value="ECO:0007669"/>
    <property type="project" value="UniProtKB-KW"/>
</dbReference>
<comment type="similarity">
    <text evidence="7">Belongs to the protein kinase superfamily.</text>
</comment>
<dbReference type="AlphaFoldDB" id="A0AAD5M3X0"/>
<dbReference type="PROSITE" id="PS50011">
    <property type="entry name" value="PROTEIN_KINASE_DOM"/>
    <property type="match status" value="1"/>
</dbReference>
<evidence type="ECO:0000256" key="5">
    <source>
        <dbReference type="ARBA" id="ARBA00022840"/>
    </source>
</evidence>
<keyword evidence="5 6" id="KW-0067">ATP-binding</keyword>
<evidence type="ECO:0000256" key="1">
    <source>
        <dbReference type="ARBA" id="ARBA00022527"/>
    </source>
</evidence>
<dbReference type="SMART" id="SM00220">
    <property type="entry name" value="S_TKc"/>
    <property type="match status" value="1"/>
</dbReference>
<dbReference type="Pfam" id="PF00069">
    <property type="entry name" value="Pkinase"/>
    <property type="match status" value="1"/>
</dbReference>
<protein>
    <recommendedName>
        <fullName evidence="8">Protein kinase domain-containing protein</fullName>
    </recommendedName>
</protein>
<keyword evidence="1 7" id="KW-0723">Serine/threonine-protein kinase</keyword>
<dbReference type="InterPro" id="IPR000719">
    <property type="entry name" value="Prot_kinase_dom"/>
</dbReference>
<organism evidence="9 10">
    <name type="scientific">Pythium insidiosum</name>
    <name type="common">Pythiosis disease agent</name>
    <dbReference type="NCBI Taxonomy" id="114742"/>
    <lineage>
        <taxon>Eukaryota</taxon>
        <taxon>Sar</taxon>
        <taxon>Stramenopiles</taxon>
        <taxon>Oomycota</taxon>
        <taxon>Peronosporomycetes</taxon>
        <taxon>Pythiales</taxon>
        <taxon>Pythiaceae</taxon>
        <taxon>Pythium</taxon>
    </lineage>
</organism>
<evidence type="ECO:0000256" key="7">
    <source>
        <dbReference type="RuleBase" id="RU000304"/>
    </source>
</evidence>
<gene>
    <name evidence="9" type="ORF">P43SY_003970</name>
</gene>
<dbReference type="PROSITE" id="PS00108">
    <property type="entry name" value="PROTEIN_KINASE_ST"/>
    <property type="match status" value="1"/>
</dbReference>
<dbReference type="InterPro" id="IPR008271">
    <property type="entry name" value="Ser/Thr_kinase_AS"/>
</dbReference>
<evidence type="ECO:0000256" key="2">
    <source>
        <dbReference type="ARBA" id="ARBA00022679"/>
    </source>
</evidence>
<dbReference type="FunFam" id="3.30.200.20:FF:000042">
    <property type="entry name" value="Aurora kinase A"/>
    <property type="match status" value="1"/>
</dbReference>
<keyword evidence="3 6" id="KW-0547">Nucleotide-binding</keyword>
<dbReference type="InterPro" id="IPR017441">
    <property type="entry name" value="Protein_kinase_ATP_BS"/>
</dbReference>
<evidence type="ECO:0000256" key="3">
    <source>
        <dbReference type="ARBA" id="ARBA00022741"/>
    </source>
</evidence>
<dbReference type="GO" id="GO:0005524">
    <property type="term" value="F:ATP binding"/>
    <property type="evidence" value="ECO:0007669"/>
    <property type="project" value="UniProtKB-UniRule"/>
</dbReference>
<sequence>MNGSSIKESSEKPSIDDFKLGKQIGEGNFSRIMLATHSASGEVFALKVIEKQRIKRLRVRHPNIFNEVNMEKEVLNRLQVLNRLRHPNVIRLYHTFQDDHNLYFLLEYLEGGELLDYLVHEGRQIGMDEPTARFYLADIVNAIDYMHSQQIIHRDLKPENMVVCSTDGHLRLVDFGTAKDLANTSLNGPNFVGTPEYMSPETIDNKSVSFATDLWALGCVVYQLLTGETPFSGGSAYLTFLNVQHGNYHLPAFLSDDAKNLIRGLLQKDPEARMTISAVKGTVA</sequence>
<proteinExistence type="inferred from homology"/>
<dbReference type="Gene3D" id="1.10.510.10">
    <property type="entry name" value="Transferase(Phosphotransferase) domain 1"/>
    <property type="match status" value="1"/>
</dbReference>
<comment type="caution">
    <text evidence="9">The sequence shown here is derived from an EMBL/GenBank/DDBJ whole genome shotgun (WGS) entry which is preliminary data.</text>
</comment>
<dbReference type="InterPro" id="IPR011009">
    <property type="entry name" value="Kinase-like_dom_sf"/>
</dbReference>
<feature type="domain" description="Protein kinase" evidence="8">
    <location>
        <begin position="18"/>
        <end position="284"/>
    </location>
</feature>
<feature type="binding site" evidence="6">
    <location>
        <position position="47"/>
    </location>
    <ligand>
        <name>ATP</name>
        <dbReference type="ChEBI" id="CHEBI:30616"/>
    </ligand>
</feature>
<accession>A0AAD5M3X0</accession>
<evidence type="ECO:0000313" key="10">
    <source>
        <dbReference type="Proteomes" id="UP001209570"/>
    </source>
</evidence>
<evidence type="ECO:0000259" key="8">
    <source>
        <dbReference type="PROSITE" id="PS50011"/>
    </source>
</evidence>
<dbReference type="PIRSF" id="PIRSF000654">
    <property type="entry name" value="Integrin-linked_kinase"/>
    <property type="match status" value="1"/>
</dbReference>
<name>A0AAD5M3X0_PYTIN</name>
<keyword evidence="4" id="KW-0418">Kinase</keyword>